<dbReference type="RefSeq" id="WP_169209295.1">
    <property type="nucleotide sequence ID" value="NZ_JAATNW010000001.1"/>
</dbReference>
<sequence>MFPDTVSESLPEHIIKQAAGLSAEERVELFLTYVSKANEVWALVGENGYVMMEIMEGQCLPVWPHSQLVQCWHRAQTMDATPQVITLDDFLLTWLPGLEKNNIAIAIFPAAENEAEMLLTAEELKLSLTESR</sequence>
<keyword evidence="2" id="KW-1185">Reference proteome</keyword>
<organism evidence="1 2">
    <name type="scientific">Alteromonas ponticola</name>
    <dbReference type="NCBI Taxonomy" id="2720613"/>
    <lineage>
        <taxon>Bacteria</taxon>
        <taxon>Pseudomonadati</taxon>
        <taxon>Pseudomonadota</taxon>
        <taxon>Gammaproteobacteria</taxon>
        <taxon>Alteromonadales</taxon>
        <taxon>Alteromonadaceae</taxon>
        <taxon>Alteromonas/Salinimonas group</taxon>
        <taxon>Alteromonas</taxon>
    </lineage>
</organism>
<reference evidence="1 2" key="1">
    <citation type="submission" date="2020-03" db="EMBL/GenBank/DDBJ databases">
        <title>Alteromonas ponticola sp. nov., isolated from seawater.</title>
        <authorList>
            <person name="Yoon J.-H."/>
            <person name="Kim Y.-O."/>
        </authorList>
    </citation>
    <scope>NUCLEOTIDE SEQUENCE [LARGE SCALE GENOMIC DNA]</scope>
    <source>
        <strain evidence="1 2">MYP5</strain>
    </source>
</reference>
<comment type="caution">
    <text evidence="1">The sequence shown here is derived from an EMBL/GenBank/DDBJ whole genome shotgun (WGS) entry which is preliminary data.</text>
</comment>
<evidence type="ECO:0000313" key="1">
    <source>
        <dbReference type="EMBL" id="NMH58743.1"/>
    </source>
</evidence>
<proteinExistence type="predicted"/>
<dbReference type="Proteomes" id="UP000709336">
    <property type="component" value="Unassembled WGS sequence"/>
</dbReference>
<dbReference type="EMBL" id="JAATNW010000001">
    <property type="protein sequence ID" value="NMH58743.1"/>
    <property type="molecule type" value="Genomic_DNA"/>
</dbReference>
<dbReference type="Pfam" id="PF11042">
    <property type="entry name" value="DUF2750"/>
    <property type="match status" value="1"/>
</dbReference>
<name>A0ABX1QWX3_9ALTE</name>
<accession>A0ABX1QWX3</accession>
<gene>
    <name evidence="1" type="ORF">HCJ96_01730</name>
</gene>
<evidence type="ECO:0000313" key="2">
    <source>
        <dbReference type="Proteomes" id="UP000709336"/>
    </source>
</evidence>
<dbReference type="InterPro" id="IPR021284">
    <property type="entry name" value="DUF2750"/>
</dbReference>
<protein>
    <submittedName>
        <fullName evidence="1">DUF2750 domain-containing protein</fullName>
    </submittedName>
</protein>